<dbReference type="EC" id="3.1.6.13" evidence="9"/>
<evidence type="ECO:0000256" key="3">
    <source>
        <dbReference type="ARBA" id="ARBA00022723"/>
    </source>
</evidence>
<dbReference type="CDD" id="cd16030">
    <property type="entry name" value="iduronate-2-sulfatase"/>
    <property type="match status" value="1"/>
</dbReference>
<organism evidence="9 10">
    <name type="scientific">Rubinisphaera brasiliensis (strain ATCC 49424 / DSM 5305 / JCM 21570 / IAM 15109 / NBRC 103401 / IFAM 1448)</name>
    <name type="common">Planctomyces brasiliensis</name>
    <dbReference type="NCBI Taxonomy" id="756272"/>
    <lineage>
        <taxon>Bacteria</taxon>
        <taxon>Pseudomonadati</taxon>
        <taxon>Planctomycetota</taxon>
        <taxon>Planctomycetia</taxon>
        <taxon>Planctomycetales</taxon>
        <taxon>Planctomycetaceae</taxon>
        <taxon>Rubinisphaera</taxon>
    </lineage>
</organism>
<dbReference type="InterPro" id="IPR024607">
    <property type="entry name" value="Sulfatase_CS"/>
</dbReference>
<evidence type="ECO:0000256" key="4">
    <source>
        <dbReference type="ARBA" id="ARBA00022729"/>
    </source>
</evidence>
<dbReference type="GO" id="GO:0046872">
    <property type="term" value="F:metal ion binding"/>
    <property type="evidence" value="ECO:0007669"/>
    <property type="project" value="UniProtKB-KW"/>
</dbReference>
<keyword evidence="4 7" id="KW-0732">Signal</keyword>
<dbReference type="STRING" id="756272.Plabr_2355"/>
<evidence type="ECO:0000256" key="1">
    <source>
        <dbReference type="ARBA" id="ARBA00001913"/>
    </source>
</evidence>
<keyword evidence="6" id="KW-0106">Calcium</keyword>
<keyword evidence="3" id="KW-0479">Metal-binding</keyword>
<dbReference type="SUPFAM" id="SSF53649">
    <property type="entry name" value="Alkaline phosphatase-like"/>
    <property type="match status" value="1"/>
</dbReference>
<evidence type="ECO:0000313" key="9">
    <source>
        <dbReference type="EMBL" id="ADY59957.1"/>
    </source>
</evidence>
<dbReference type="OrthoDB" id="236884at2"/>
<reference evidence="10" key="1">
    <citation type="submission" date="2011-02" db="EMBL/GenBank/DDBJ databases">
        <title>The complete genome of Planctomyces brasiliensis DSM 5305.</title>
        <authorList>
            <person name="Lucas S."/>
            <person name="Copeland A."/>
            <person name="Lapidus A."/>
            <person name="Bruce D."/>
            <person name="Goodwin L."/>
            <person name="Pitluck S."/>
            <person name="Kyrpides N."/>
            <person name="Mavromatis K."/>
            <person name="Pagani I."/>
            <person name="Ivanova N."/>
            <person name="Ovchinnikova G."/>
            <person name="Lu M."/>
            <person name="Detter J.C."/>
            <person name="Han C."/>
            <person name="Land M."/>
            <person name="Hauser L."/>
            <person name="Markowitz V."/>
            <person name="Cheng J.-F."/>
            <person name="Hugenholtz P."/>
            <person name="Woyke T."/>
            <person name="Wu D."/>
            <person name="Tindall B."/>
            <person name="Pomrenke H.G."/>
            <person name="Brambilla E."/>
            <person name="Klenk H.-P."/>
            <person name="Eisen J.A."/>
        </authorList>
    </citation>
    <scope>NUCLEOTIDE SEQUENCE [LARGE SCALE GENOMIC DNA]</scope>
    <source>
        <strain evidence="10">ATCC 49424 / DSM 5305 / JCM 21570 / NBRC 103401 / IFAM 1448</strain>
    </source>
</reference>
<sequence length="496" mass="55718">MRLFAALFAAFLVSASIVSSVHAGDKATKPNILFIAIDDQNDWIGCLDGHPQIQTPNIDRLAERGTVFLNAHCQSPLCNPSRTSLMTGKRPDNTGIYGLAPWFRDVPELQDLVTLPQYLRQNGYQTASAGKIYHGGYGRKKKDDEFEILGPPAGVGVRPKKKLVQTPNPHPLVDWGVFPHSDEDKGDWKVASWGVDQLEKKDLQEPFFLSVGFFLPHVPCYATQKWFDLYPDDDSVLPPIVMNDRADTPRFSWYLHWKLPETRLQFLREADEWRNLVRSYLACTSFVDSQVGRVLDALEASGQADNTIIVLWSDHGWHLGEKEITGKNTLWDRSTRVPLIFAGPGVTAGQRCNRPAELLDIYPTLVDLCGLPSLAQLDGHSLRPQLEDATAEREWPAITTHNANNHGLRTERWRYIEYADGSRELYDMEADLNEFTNLADKPEYAGVIANLRRQLPPTSKLPAPGSASRILTIDELGNVIWEGKQIGPHDPIPEID</sequence>
<comment type="similarity">
    <text evidence="2">Belongs to the sulfatase family.</text>
</comment>
<feature type="signal peptide" evidence="7">
    <location>
        <begin position="1"/>
        <end position="23"/>
    </location>
</feature>
<dbReference type="Pfam" id="PF00884">
    <property type="entry name" value="Sulfatase"/>
    <property type="match status" value="1"/>
</dbReference>
<feature type="chain" id="PRO_5003258718" evidence="7">
    <location>
        <begin position="24"/>
        <end position="496"/>
    </location>
</feature>
<evidence type="ECO:0000256" key="7">
    <source>
        <dbReference type="SAM" id="SignalP"/>
    </source>
</evidence>
<name>F0SMV3_RUBBR</name>
<dbReference type="GO" id="GO:0005737">
    <property type="term" value="C:cytoplasm"/>
    <property type="evidence" value="ECO:0007669"/>
    <property type="project" value="TreeGrafter"/>
</dbReference>
<dbReference type="PROSITE" id="PS00149">
    <property type="entry name" value="SULFATASE_2"/>
    <property type="match status" value="1"/>
</dbReference>
<evidence type="ECO:0000256" key="2">
    <source>
        <dbReference type="ARBA" id="ARBA00008779"/>
    </source>
</evidence>
<dbReference type="PANTHER" id="PTHR45953:SF1">
    <property type="entry name" value="IDURONATE 2-SULFATASE"/>
    <property type="match status" value="1"/>
</dbReference>
<dbReference type="GO" id="GO:0004423">
    <property type="term" value="F:iduronate-2-sulfatase activity"/>
    <property type="evidence" value="ECO:0007669"/>
    <property type="project" value="UniProtKB-EC"/>
</dbReference>
<dbReference type="InterPro" id="IPR000917">
    <property type="entry name" value="Sulfatase_N"/>
</dbReference>
<dbReference type="AlphaFoldDB" id="F0SMV3"/>
<comment type="cofactor">
    <cofactor evidence="1">
        <name>Ca(2+)</name>
        <dbReference type="ChEBI" id="CHEBI:29108"/>
    </cofactor>
</comment>
<dbReference type="InterPro" id="IPR035874">
    <property type="entry name" value="IDS"/>
</dbReference>
<evidence type="ECO:0000259" key="8">
    <source>
        <dbReference type="Pfam" id="PF00884"/>
    </source>
</evidence>
<dbReference type="EMBL" id="CP002546">
    <property type="protein sequence ID" value="ADY59957.1"/>
    <property type="molecule type" value="Genomic_DNA"/>
</dbReference>
<dbReference type="KEGG" id="pbs:Plabr_2355"/>
<evidence type="ECO:0000256" key="5">
    <source>
        <dbReference type="ARBA" id="ARBA00022801"/>
    </source>
</evidence>
<dbReference type="RefSeq" id="WP_013628681.1">
    <property type="nucleotide sequence ID" value="NC_015174.1"/>
</dbReference>
<dbReference type="HOGENOM" id="CLU_006332_9_0_0"/>
<keyword evidence="5 9" id="KW-0378">Hydrolase</keyword>
<dbReference type="Gene3D" id="3.40.720.10">
    <property type="entry name" value="Alkaline Phosphatase, subunit A"/>
    <property type="match status" value="1"/>
</dbReference>
<proteinExistence type="inferred from homology"/>
<feature type="domain" description="Sulfatase N-terminal" evidence="8">
    <location>
        <begin position="30"/>
        <end position="370"/>
    </location>
</feature>
<evidence type="ECO:0000256" key="6">
    <source>
        <dbReference type="ARBA" id="ARBA00022837"/>
    </source>
</evidence>
<dbReference type="InterPro" id="IPR017850">
    <property type="entry name" value="Alkaline_phosphatase_core_sf"/>
</dbReference>
<protein>
    <submittedName>
        <fullName evidence="9">Iduronate-2-sulfatase</fullName>
        <ecNumber evidence="9">3.1.6.13</ecNumber>
    </submittedName>
</protein>
<gene>
    <name evidence="9" type="ordered locus">Plabr_2355</name>
</gene>
<dbReference type="Proteomes" id="UP000006860">
    <property type="component" value="Chromosome"/>
</dbReference>
<dbReference type="eggNOG" id="COG3119">
    <property type="taxonomic scope" value="Bacteria"/>
</dbReference>
<dbReference type="PANTHER" id="PTHR45953">
    <property type="entry name" value="IDURONATE 2-SULFATASE"/>
    <property type="match status" value="1"/>
</dbReference>
<evidence type="ECO:0000313" key="10">
    <source>
        <dbReference type="Proteomes" id="UP000006860"/>
    </source>
</evidence>
<keyword evidence="10" id="KW-1185">Reference proteome</keyword>
<accession>F0SMV3</accession>